<dbReference type="RefSeq" id="WP_294184790.1">
    <property type="nucleotide sequence ID" value="NZ_JBGFFE010000032.1"/>
</dbReference>
<dbReference type="Gene3D" id="3.20.20.140">
    <property type="entry name" value="Metal-dependent hydrolases"/>
    <property type="match status" value="1"/>
</dbReference>
<dbReference type="PANTHER" id="PTHR10443:SF12">
    <property type="entry name" value="DIPEPTIDASE"/>
    <property type="match status" value="1"/>
</dbReference>
<name>A0ABV4E132_9CLOT</name>
<dbReference type="InterPro" id="IPR032466">
    <property type="entry name" value="Metal_Hydrolase"/>
</dbReference>
<dbReference type="PROSITE" id="PS51365">
    <property type="entry name" value="RENAL_DIPEPTIDASE_2"/>
    <property type="match status" value="1"/>
</dbReference>
<dbReference type="CDD" id="cd01301">
    <property type="entry name" value="rDP_like"/>
    <property type="match status" value="1"/>
</dbReference>
<reference evidence="1 2" key="1">
    <citation type="submission" date="2024-08" db="EMBL/GenBank/DDBJ databases">
        <title>Clostridium lapicellarii sp. nov., and Clostridium renhuaiense sp. nov., two species isolated from the mud in a fermentation cellar used for producing sauce-flavour Chinese liquors.</title>
        <authorList>
            <person name="Yang F."/>
            <person name="Wang H."/>
            <person name="Chen L.Q."/>
            <person name="Zhou N."/>
            <person name="Lu J.J."/>
            <person name="Pu X.X."/>
            <person name="Wan B."/>
            <person name="Wang L."/>
            <person name="Liu S.J."/>
        </authorList>
    </citation>
    <scope>NUCLEOTIDE SEQUENCE [LARGE SCALE GENOMIC DNA]</scope>
    <source>
        <strain evidence="1 2">MT-113</strain>
    </source>
</reference>
<dbReference type="PANTHER" id="PTHR10443">
    <property type="entry name" value="MICROSOMAL DIPEPTIDASE"/>
    <property type="match status" value="1"/>
</dbReference>
<organism evidence="1 2">
    <name type="scientific">Clostridium lapidicellarium</name>
    <dbReference type="NCBI Taxonomy" id="3240931"/>
    <lineage>
        <taxon>Bacteria</taxon>
        <taxon>Bacillati</taxon>
        <taxon>Bacillota</taxon>
        <taxon>Clostridia</taxon>
        <taxon>Eubacteriales</taxon>
        <taxon>Clostridiaceae</taxon>
        <taxon>Clostridium</taxon>
    </lineage>
</organism>
<proteinExistence type="predicted"/>
<comment type="caution">
    <text evidence="1">The sequence shown here is derived from an EMBL/GenBank/DDBJ whole genome shotgun (WGS) entry which is preliminary data.</text>
</comment>
<accession>A0ABV4E132</accession>
<evidence type="ECO:0000313" key="1">
    <source>
        <dbReference type="EMBL" id="MEY8764868.1"/>
    </source>
</evidence>
<protein>
    <submittedName>
        <fullName evidence="1">Dipeptidase</fullName>
    </submittedName>
</protein>
<dbReference type="Proteomes" id="UP001565220">
    <property type="component" value="Unassembled WGS sequence"/>
</dbReference>
<evidence type="ECO:0000313" key="2">
    <source>
        <dbReference type="Proteomes" id="UP001565220"/>
    </source>
</evidence>
<dbReference type="InterPro" id="IPR008257">
    <property type="entry name" value="Pept_M19"/>
</dbReference>
<dbReference type="SUPFAM" id="SSF51556">
    <property type="entry name" value="Metallo-dependent hydrolases"/>
    <property type="match status" value="1"/>
</dbReference>
<dbReference type="Pfam" id="PF01244">
    <property type="entry name" value="Peptidase_M19"/>
    <property type="match status" value="1"/>
</dbReference>
<keyword evidence="2" id="KW-1185">Reference proteome</keyword>
<dbReference type="EMBL" id="JBGFFE010000032">
    <property type="protein sequence ID" value="MEY8764868.1"/>
    <property type="molecule type" value="Genomic_DNA"/>
</dbReference>
<gene>
    <name evidence="1" type="ORF">AB8S09_14695</name>
</gene>
<sequence>MKIFDGHSDILTDVTIKRSKGERNVLRKYHIDRLKKGGVAATILVNWVDPPYDKNPMDRMVQILGATFEEIGEMGDCAAVAYNAEDIENIQKQGKLAIILGFEGLSGLGKNVSFLNALYALGIRHAMLTWNEENEFATGVSSPNKDRGVTDLGIQALEKMEKLGMIVDVSHANEKTFWDVYENTEKPFIASHSNCYAVCPNARNLKDDQIKALAGRGGVMGMNAWPDFISSDGKPTLEKFADHVDHIVELVGIDHISLGFDFCDFLDSGSTQSFQETALTATPEIENASEIPNFLRVLKKRGYNEEELKKISYKNIMRVVREILG</sequence>